<organism evidence="7 8">
    <name type="scientific">Sutterella seckii</name>
    <dbReference type="NCBI Taxonomy" id="1944635"/>
    <lineage>
        <taxon>Bacteria</taxon>
        <taxon>Pseudomonadati</taxon>
        <taxon>Pseudomonadota</taxon>
        <taxon>Betaproteobacteria</taxon>
        <taxon>Burkholderiales</taxon>
        <taxon>Sutterellaceae</taxon>
        <taxon>Sutterella</taxon>
    </lineage>
</organism>
<feature type="transmembrane region" description="Helical" evidence="6">
    <location>
        <begin position="42"/>
        <end position="62"/>
    </location>
</feature>
<dbReference type="AlphaFoldDB" id="A0A6I1EUZ4"/>
<dbReference type="Proteomes" id="UP000430564">
    <property type="component" value="Unassembled WGS sequence"/>
</dbReference>
<dbReference type="EMBL" id="WEHX01000005">
    <property type="protein sequence ID" value="KAB7662709.1"/>
    <property type="molecule type" value="Genomic_DNA"/>
</dbReference>
<protein>
    <submittedName>
        <fullName evidence="7">LysE family translocator</fullName>
    </submittedName>
</protein>
<comment type="caution">
    <text evidence="7">The sequence shown here is derived from an EMBL/GenBank/DDBJ whole genome shotgun (WGS) entry which is preliminary data.</text>
</comment>
<evidence type="ECO:0000256" key="2">
    <source>
        <dbReference type="ARBA" id="ARBA00022475"/>
    </source>
</evidence>
<comment type="subcellular location">
    <subcellularLocation>
        <location evidence="1">Cell membrane</location>
        <topology evidence="1">Multi-pass membrane protein</topology>
    </subcellularLocation>
</comment>
<keyword evidence="5 6" id="KW-0472">Membrane</keyword>
<sequence>MHDLSVFFAITFVTVLTPGAGVLFTISSALRGGMRSAWQAPLGNVLGSFVIALLCAVGLGAVLTTSPVLFTALQVASAIVLLYLGWRAWHSPAKSFESLREGEIESEKGPKPRGGSLFLSAFLLQLTNPMLFVYLVSLLPQFVAPEDPYVERMAVLLAIFAGTGIVIHFCYSYSAAWARRFLSGPKASSIMNRVSGALFIFFGVSVLVKAVAAQMA</sequence>
<evidence type="ECO:0000313" key="7">
    <source>
        <dbReference type="EMBL" id="KAB7662709.1"/>
    </source>
</evidence>
<feature type="transmembrane region" description="Helical" evidence="6">
    <location>
        <begin position="68"/>
        <end position="86"/>
    </location>
</feature>
<dbReference type="PIRSF" id="PIRSF006324">
    <property type="entry name" value="LeuE"/>
    <property type="match status" value="1"/>
</dbReference>
<feature type="transmembrane region" description="Helical" evidence="6">
    <location>
        <begin position="190"/>
        <end position="212"/>
    </location>
</feature>
<evidence type="ECO:0000313" key="8">
    <source>
        <dbReference type="Proteomes" id="UP000430564"/>
    </source>
</evidence>
<gene>
    <name evidence="7" type="ORF">GBM95_02165</name>
</gene>
<proteinExistence type="predicted"/>
<feature type="transmembrane region" description="Helical" evidence="6">
    <location>
        <begin position="117"/>
        <end position="136"/>
    </location>
</feature>
<dbReference type="GO" id="GO:0005886">
    <property type="term" value="C:plasma membrane"/>
    <property type="evidence" value="ECO:0007669"/>
    <property type="project" value="UniProtKB-SubCell"/>
</dbReference>
<reference evidence="7 8" key="1">
    <citation type="submission" date="2019-10" db="EMBL/GenBank/DDBJ databases">
        <title>Genome diversity of Sutterella seckii.</title>
        <authorList>
            <person name="Chaplin A.V."/>
            <person name="Sokolova S.R."/>
            <person name="Mosin K.A."/>
            <person name="Ivanova E.L."/>
            <person name="Kochetkova T.O."/>
            <person name="Goltsov A.Y."/>
            <person name="Trofimov D.Y."/>
            <person name="Efimov B.A."/>
        </authorList>
    </citation>
    <scope>NUCLEOTIDE SEQUENCE [LARGE SCALE GENOMIC DNA]</scope>
    <source>
        <strain evidence="7 8">ASD393</strain>
    </source>
</reference>
<evidence type="ECO:0000256" key="3">
    <source>
        <dbReference type="ARBA" id="ARBA00022692"/>
    </source>
</evidence>
<feature type="transmembrane region" description="Helical" evidence="6">
    <location>
        <begin position="156"/>
        <end position="178"/>
    </location>
</feature>
<dbReference type="InterPro" id="IPR001123">
    <property type="entry name" value="LeuE-type"/>
</dbReference>
<dbReference type="PANTHER" id="PTHR30086">
    <property type="entry name" value="ARGININE EXPORTER PROTEIN ARGO"/>
    <property type="match status" value="1"/>
</dbReference>
<dbReference type="OrthoDB" id="9804822at2"/>
<evidence type="ECO:0000256" key="4">
    <source>
        <dbReference type="ARBA" id="ARBA00022989"/>
    </source>
</evidence>
<evidence type="ECO:0000256" key="5">
    <source>
        <dbReference type="ARBA" id="ARBA00023136"/>
    </source>
</evidence>
<keyword evidence="3 6" id="KW-0812">Transmembrane</keyword>
<dbReference type="GO" id="GO:0015171">
    <property type="term" value="F:amino acid transmembrane transporter activity"/>
    <property type="evidence" value="ECO:0007669"/>
    <property type="project" value="TreeGrafter"/>
</dbReference>
<dbReference type="Pfam" id="PF01810">
    <property type="entry name" value="LysE"/>
    <property type="match status" value="1"/>
</dbReference>
<evidence type="ECO:0000256" key="1">
    <source>
        <dbReference type="ARBA" id="ARBA00004651"/>
    </source>
</evidence>
<name>A0A6I1EUZ4_9BURK</name>
<dbReference type="RefSeq" id="WP_152157575.1">
    <property type="nucleotide sequence ID" value="NZ_WEHX01000005.1"/>
</dbReference>
<accession>A0A6I1EUZ4</accession>
<dbReference type="PANTHER" id="PTHR30086:SF20">
    <property type="entry name" value="ARGININE EXPORTER PROTEIN ARGO-RELATED"/>
    <property type="match status" value="1"/>
</dbReference>
<keyword evidence="4 6" id="KW-1133">Transmembrane helix</keyword>
<keyword evidence="2" id="KW-1003">Cell membrane</keyword>
<feature type="transmembrane region" description="Helical" evidence="6">
    <location>
        <begin position="6"/>
        <end position="30"/>
    </location>
</feature>
<evidence type="ECO:0000256" key="6">
    <source>
        <dbReference type="SAM" id="Phobius"/>
    </source>
</evidence>